<feature type="domain" description="Ferric oxidoreductase" evidence="8">
    <location>
        <begin position="42"/>
        <end position="155"/>
    </location>
</feature>
<dbReference type="Pfam" id="PF01794">
    <property type="entry name" value="Ferric_reduct"/>
    <property type="match status" value="1"/>
</dbReference>
<keyword evidence="2" id="KW-0813">Transport</keyword>
<feature type="transmembrane region" description="Helical" evidence="7">
    <location>
        <begin position="113"/>
        <end position="132"/>
    </location>
</feature>
<dbReference type="GO" id="GO:0005886">
    <property type="term" value="C:plasma membrane"/>
    <property type="evidence" value="ECO:0007669"/>
    <property type="project" value="TreeGrafter"/>
</dbReference>
<dbReference type="GO" id="GO:0016679">
    <property type="term" value="F:oxidoreductase activity, acting on diphenols and related substances as donors"/>
    <property type="evidence" value="ECO:0007669"/>
    <property type="project" value="TreeGrafter"/>
</dbReference>
<dbReference type="GO" id="GO:0020037">
    <property type="term" value="F:heme binding"/>
    <property type="evidence" value="ECO:0007669"/>
    <property type="project" value="TreeGrafter"/>
</dbReference>
<evidence type="ECO:0000256" key="1">
    <source>
        <dbReference type="ARBA" id="ARBA00004141"/>
    </source>
</evidence>
<evidence type="ECO:0000313" key="9">
    <source>
        <dbReference type="EMBL" id="VAW82612.1"/>
    </source>
</evidence>
<accession>A0A3B0Z4Y8</accession>
<dbReference type="InterPro" id="IPR022837">
    <property type="entry name" value="MsrQ-like"/>
</dbReference>
<evidence type="ECO:0000256" key="7">
    <source>
        <dbReference type="SAM" id="Phobius"/>
    </source>
</evidence>
<keyword evidence="3 7" id="KW-0812">Transmembrane</keyword>
<evidence type="ECO:0000256" key="2">
    <source>
        <dbReference type="ARBA" id="ARBA00022448"/>
    </source>
</evidence>
<name>A0A3B0Z4Y8_9ZZZZ</name>
<dbReference type="EMBL" id="UOFK01000327">
    <property type="protein sequence ID" value="VAW82612.1"/>
    <property type="molecule type" value="Genomic_DNA"/>
</dbReference>
<protein>
    <submittedName>
        <fullName evidence="9">Protein-methionine-sulfoxide reductase heme-binding subunit MsrQ</fullName>
    </submittedName>
</protein>
<keyword evidence="6 7" id="KW-0472">Membrane</keyword>
<evidence type="ECO:0000256" key="5">
    <source>
        <dbReference type="ARBA" id="ARBA00023004"/>
    </source>
</evidence>
<comment type="subcellular location">
    <subcellularLocation>
        <location evidence="1">Membrane</location>
        <topology evidence="1">Multi-pass membrane protein</topology>
    </subcellularLocation>
</comment>
<keyword evidence="4 7" id="KW-1133">Transmembrane helix</keyword>
<feature type="transmembrane region" description="Helical" evidence="7">
    <location>
        <begin position="46"/>
        <end position="63"/>
    </location>
</feature>
<sequence>MKNIWLKPLVFILGLLPAAVLGWQLYADRLGANPIDEIADATGEWVLRLLLLTLLMTPLRRAFGWAWPVRVRRMLGLFAFFYASLHLLIYLWLDQFFMWGEIWLDIVDRPFISVGMLAFVLLLPLAVSSNKFMVKRLGKQWRRLHRLAYVIPALGVLHYWWLVKADVFEPLIYGLLLVVLLLFRQPFKKTTGRYRTRPVADVIKS</sequence>
<feature type="transmembrane region" description="Helical" evidence="7">
    <location>
        <begin position="167"/>
        <end position="183"/>
    </location>
</feature>
<dbReference type="PANTHER" id="PTHR36964">
    <property type="entry name" value="PROTEIN-METHIONINE-SULFOXIDE REDUCTASE HEME-BINDING SUBUNIT MSRQ"/>
    <property type="match status" value="1"/>
</dbReference>
<proteinExistence type="inferred from homology"/>
<evidence type="ECO:0000256" key="4">
    <source>
        <dbReference type="ARBA" id="ARBA00022989"/>
    </source>
</evidence>
<dbReference type="InterPro" id="IPR013130">
    <property type="entry name" value="Fe3_Rdtase_TM_dom"/>
</dbReference>
<dbReference type="PANTHER" id="PTHR36964:SF1">
    <property type="entry name" value="PROTEIN-METHIONINE-SULFOXIDE REDUCTASE HEME-BINDING SUBUNIT MSRQ"/>
    <property type="match status" value="1"/>
</dbReference>
<dbReference type="GO" id="GO:0010181">
    <property type="term" value="F:FMN binding"/>
    <property type="evidence" value="ECO:0007669"/>
    <property type="project" value="TreeGrafter"/>
</dbReference>
<dbReference type="AlphaFoldDB" id="A0A3B0Z4Y8"/>
<keyword evidence="5" id="KW-0408">Iron</keyword>
<organism evidence="9">
    <name type="scientific">hydrothermal vent metagenome</name>
    <dbReference type="NCBI Taxonomy" id="652676"/>
    <lineage>
        <taxon>unclassified sequences</taxon>
        <taxon>metagenomes</taxon>
        <taxon>ecological metagenomes</taxon>
    </lineage>
</organism>
<gene>
    <name evidence="9" type="ORF">MNBD_GAMMA13-985</name>
</gene>
<feature type="transmembrane region" description="Helical" evidence="7">
    <location>
        <begin position="144"/>
        <end position="161"/>
    </location>
</feature>
<reference evidence="9" key="1">
    <citation type="submission" date="2018-06" db="EMBL/GenBank/DDBJ databases">
        <authorList>
            <person name="Zhirakovskaya E."/>
        </authorList>
    </citation>
    <scope>NUCLEOTIDE SEQUENCE</scope>
</reference>
<evidence type="ECO:0000259" key="8">
    <source>
        <dbReference type="Pfam" id="PF01794"/>
    </source>
</evidence>
<evidence type="ECO:0000256" key="3">
    <source>
        <dbReference type="ARBA" id="ARBA00022692"/>
    </source>
</evidence>
<feature type="transmembrane region" description="Helical" evidence="7">
    <location>
        <begin position="75"/>
        <end position="93"/>
    </location>
</feature>
<dbReference type="HAMAP" id="MF_01207">
    <property type="entry name" value="MsrQ"/>
    <property type="match status" value="1"/>
</dbReference>
<evidence type="ECO:0000256" key="6">
    <source>
        <dbReference type="ARBA" id="ARBA00023136"/>
    </source>
</evidence>